<accession>A0A915CBA9</accession>
<dbReference type="WBParaSite" id="PgR118_g031_t01">
    <property type="protein sequence ID" value="PgR118_g031_t01"/>
    <property type="gene ID" value="PgR118_g031"/>
</dbReference>
<evidence type="ECO:0000313" key="1">
    <source>
        <dbReference type="Proteomes" id="UP000887569"/>
    </source>
</evidence>
<dbReference type="Proteomes" id="UP000887569">
    <property type="component" value="Unplaced"/>
</dbReference>
<organism evidence="1 2">
    <name type="scientific">Parascaris univalens</name>
    <name type="common">Nematode worm</name>
    <dbReference type="NCBI Taxonomy" id="6257"/>
    <lineage>
        <taxon>Eukaryota</taxon>
        <taxon>Metazoa</taxon>
        <taxon>Ecdysozoa</taxon>
        <taxon>Nematoda</taxon>
        <taxon>Chromadorea</taxon>
        <taxon>Rhabditida</taxon>
        <taxon>Spirurina</taxon>
        <taxon>Ascaridomorpha</taxon>
        <taxon>Ascaridoidea</taxon>
        <taxon>Ascarididae</taxon>
        <taxon>Parascaris</taxon>
    </lineage>
</organism>
<evidence type="ECO:0000313" key="2">
    <source>
        <dbReference type="WBParaSite" id="PgR118_g031_t01"/>
    </source>
</evidence>
<protein>
    <submittedName>
        <fullName evidence="2">Uncharacterized protein</fullName>
    </submittedName>
</protein>
<keyword evidence="1" id="KW-1185">Reference proteome</keyword>
<name>A0A915CBA9_PARUN</name>
<proteinExistence type="predicted"/>
<sequence length="83" mass="9948">MYLHEEMFDSHTDDFVYDHHRRRNFSDDVPAKRLERNMKRYPYGVQQRRTQSTPFVGYPTSTMLRLIAYTRCIKCSAIIAITT</sequence>
<reference evidence="2" key="1">
    <citation type="submission" date="2022-11" db="UniProtKB">
        <authorList>
            <consortium name="WormBaseParasite"/>
        </authorList>
    </citation>
    <scope>IDENTIFICATION</scope>
</reference>
<dbReference type="AlphaFoldDB" id="A0A915CBA9"/>